<accession>A0A0U3CCB1</accession>
<protein>
    <submittedName>
        <fullName evidence="1">Putative membrane protein</fullName>
    </submittedName>
</protein>
<keyword evidence="2" id="KW-1185">Reference proteome</keyword>
<dbReference type="AlphaFoldDB" id="A0A0U3CCB1"/>
<dbReference type="KEGG" id="rdp:RD2015_1881"/>
<dbReference type="STRING" id="76731.RD2015_1881"/>
<evidence type="ECO:0000313" key="1">
    <source>
        <dbReference type="EMBL" id="ALV06360.1"/>
    </source>
</evidence>
<dbReference type="EMBL" id="CP013729">
    <property type="protein sequence ID" value="ALV06360.1"/>
    <property type="molecule type" value="Genomic_DNA"/>
</dbReference>
<name>A0A0U3CCB1_9BURK</name>
<dbReference type="Pfam" id="PF13548">
    <property type="entry name" value="DUF4126"/>
    <property type="match status" value="1"/>
</dbReference>
<evidence type="ECO:0000313" key="2">
    <source>
        <dbReference type="Proteomes" id="UP000060699"/>
    </source>
</evidence>
<sequence>MPWVVSRGMRIARFALMNTDHNEDSDVALGVASGLAAGLVGALVMTGFQSALARGGVTSGVKGTPSTEKAADRAARLVTGRPVPSRRREAAGEAVHYATGSLIGGLYGAAAEVQPAVTAGQGAAFGVVAATVVDETLVPALRLGDPVWRAPAVSHPYSYASHVVYGTATEGARKLFRRFFGKVKDGADQIRRSGWTLREALRQGAAMKQTEELARARQGLGEATADPQETLGDGTASSRRGPSASRQTLLLAFLLGATAGPRTSAPITAVTWAARLGLISVKDSPLSGLASNRAVAVTTPMAIGELVVDKLPSTPDRTQPVGVVARVTSGAVAGAALAGGRSASAALAGAAGSIVATYIGHALRTRLSRALGNDWAVAASEDLLAYGGAAMVCVAALAPERERIAQD</sequence>
<organism evidence="1 2">
    <name type="scientific">Roseateles depolymerans</name>
    <dbReference type="NCBI Taxonomy" id="76731"/>
    <lineage>
        <taxon>Bacteria</taxon>
        <taxon>Pseudomonadati</taxon>
        <taxon>Pseudomonadota</taxon>
        <taxon>Betaproteobacteria</taxon>
        <taxon>Burkholderiales</taxon>
        <taxon>Sphaerotilaceae</taxon>
        <taxon>Roseateles</taxon>
    </lineage>
</organism>
<gene>
    <name evidence="1" type="ORF">RD2015_1881</name>
</gene>
<dbReference type="InterPro" id="IPR025196">
    <property type="entry name" value="DUF4126"/>
</dbReference>
<dbReference type="Proteomes" id="UP000060699">
    <property type="component" value="Chromosome"/>
</dbReference>
<proteinExistence type="predicted"/>
<reference evidence="1 2" key="1">
    <citation type="submission" date="2015-12" db="EMBL/GenBank/DDBJ databases">
        <title>Complete genome of Roseateles depolymerans KCTC 42856.</title>
        <authorList>
            <person name="Kim K.M."/>
        </authorList>
    </citation>
    <scope>NUCLEOTIDE SEQUENCE [LARGE SCALE GENOMIC DNA]</scope>
    <source>
        <strain evidence="1 2">KCTC 42856</strain>
    </source>
</reference>